<accession>A0A5C6SXH5</accession>
<gene>
    <name evidence="1" type="ORF">FocTR4_00015644</name>
</gene>
<sequence length="124" mass="14925">MTDKRKRCRMRMLRIPMLVTAGRSLSLFTTRKLATQETSCNTFAERWYDWIKTERRIRTAFTIFLIDSELAIFFRTLNQSLKSWKRYWDKKLSLEKLCNAEDLAESRLGESLYWLARLLVHIKP</sequence>
<evidence type="ECO:0000313" key="1">
    <source>
        <dbReference type="EMBL" id="TXC02708.1"/>
    </source>
</evidence>
<protein>
    <submittedName>
        <fullName evidence="1">Uncharacterized protein</fullName>
    </submittedName>
</protein>
<comment type="caution">
    <text evidence="1">The sequence shown here is derived from an EMBL/GenBank/DDBJ whole genome shotgun (WGS) entry which is preliminary data.</text>
</comment>
<organism evidence="1 2">
    <name type="scientific">Fusarium oxysporum f. sp. cubense</name>
    <dbReference type="NCBI Taxonomy" id="61366"/>
    <lineage>
        <taxon>Eukaryota</taxon>
        <taxon>Fungi</taxon>
        <taxon>Dikarya</taxon>
        <taxon>Ascomycota</taxon>
        <taxon>Pezizomycotina</taxon>
        <taxon>Sordariomycetes</taxon>
        <taxon>Hypocreomycetidae</taxon>
        <taxon>Hypocreales</taxon>
        <taxon>Nectriaceae</taxon>
        <taxon>Fusarium</taxon>
        <taxon>Fusarium oxysporum species complex</taxon>
    </lineage>
</organism>
<dbReference type="Proteomes" id="UP000321331">
    <property type="component" value="Unassembled WGS sequence"/>
</dbReference>
<dbReference type="EMBL" id="VMNF01000008">
    <property type="protein sequence ID" value="TXC02708.1"/>
    <property type="molecule type" value="Genomic_DNA"/>
</dbReference>
<proteinExistence type="predicted"/>
<reference evidence="1 2" key="1">
    <citation type="submission" date="2019-07" db="EMBL/GenBank/DDBJ databases">
        <title>The First High-Quality Draft Genome Sequence of the Causal Agent of the Current Panama Disease Epidemic.</title>
        <authorList>
            <person name="Warmington R.J."/>
            <person name="Kay W."/>
            <person name="Jeffries A."/>
            <person name="Bebber D."/>
            <person name="Moore K."/>
            <person name="Studholme D.J."/>
        </authorList>
    </citation>
    <scope>NUCLEOTIDE SEQUENCE [LARGE SCALE GENOMIC DNA]</scope>
    <source>
        <strain evidence="1 2">TR4</strain>
    </source>
</reference>
<dbReference type="AlphaFoldDB" id="A0A5C6SXH5"/>
<name>A0A5C6SXH5_FUSOC</name>
<evidence type="ECO:0000313" key="2">
    <source>
        <dbReference type="Proteomes" id="UP000321331"/>
    </source>
</evidence>